<evidence type="ECO:0000256" key="16">
    <source>
        <dbReference type="HAMAP-Rule" id="MF_00103"/>
    </source>
</evidence>
<feature type="active site" description="Proton donor" evidence="16">
    <location>
        <position position="3"/>
    </location>
</feature>
<feature type="binding site" evidence="16">
    <location>
        <position position="94"/>
    </location>
    <ligand>
        <name>DNA</name>
        <dbReference type="ChEBI" id="CHEBI:16991"/>
    </ligand>
</feature>
<dbReference type="GeneID" id="64054093"/>
<proteinExistence type="inferred from homology"/>
<dbReference type="SUPFAM" id="SSF57716">
    <property type="entry name" value="Glucocorticoid receptor-like (DNA-binding domain)"/>
    <property type="match status" value="1"/>
</dbReference>
<dbReference type="Pfam" id="PF06831">
    <property type="entry name" value="H2TH"/>
    <property type="match status" value="1"/>
</dbReference>
<dbReference type="InterPro" id="IPR010663">
    <property type="entry name" value="Znf_FPG/IleRS"/>
</dbReference>
<comment type="catalytic activity">
    <reaction evidence="1 16">
        <text>Hydrolysis of DNA containing ring-opened 7-methylguanine residues, releasing 2,6-diamino-4-hydroxy-5-(N-methyl)formamidopyrimidine.</text>
        <dbReference type="EC" id="3.2.2.23"/>
    </reaction>
</comment>
<evidence type="ECO:0000256" key="5">
    <source>
        <dbReference type="ARBA" id="ARBA00022763"/>
    </source>
</evidence>
<comment type="subunit">
    <text evidence="3 16">Monomer.</text>
</comment>
<dbReference type="CDD" id="cd08966">
    <property type="entry name" value="EcFpg-like_N"/>
    <property type="match status" value="1"/>
</dbReference>
<dbReference type="InterPro" id="IPR010979">
    <property type="entry name" value="Ribosomal_uS13-like_H2TH"/>
</dbReference>
<keyword evidence="13 16" id="KW-0326">Glycosidase</keyword>
<evidence type="ECO:0000313" key="18">
    <source>
        <dbReference type="Proteomes" id="UP000236214"/>
    </source>
</evidence>
<dbReference type="GO" id="GO:0034039">
    <property type="term" value="F:8-oxo-7,8-dihydroguanine DNA N-glycosylase activity"/>
    <property type="evidence" value="ECO:0007669"/>
    <property type="project" value="TreeGrafter"/>
</dbReference>
<evidence type="ECO:0000256" key="14">
    <source>
        <dbReference type="ARBA" id="ARBA00044632"/>
    </source>
</evidence>
<feature type="active site" description="Schiff-base intermediate with DNA" evidence="16">
    <location>
        <position position="2"/>
    </location>
</feature>
<dbReference type="InterPro" id="IPR015886">
    <property type="entry name" value="H2TH_FPG"/>
</dbReference>
<evidence type="ECO:0000256" key="7">
    <source>
        <dbReference type="ARBA" id="ARBA00022801"/>
    </source>
</evidence>
<evidence type="ECO:0000256" key="2">
    <source>
        <dbReference type="ARBA" id="ARBA00009409"/>
    </source>
</evidence>
<dbReference type="Gene3D" id="1.10.8.50">
    <property type="match status" value="1"/>
</dbReference>
<dbReference type="Proteomes" id="UP000236214">
    <property type="component" value="Unassembled WGS sequence"/>
</dbReference>
<gene>
    <name evidence="16 17" type="primary">mutM</name>
    <name evidence="16" type="synonym">fpg</name>
    <name evidence="17" type="ORF">TEHN7118_1875</name>
</gene>
<evidence type="ECO:0000256" key="9">
    <source>
        <dbReference type="ARBA" id="ARBA00023125"/>
    </source>
</evidence>
<keyword evidence="11 16" id="KW-0456">Lyase</keyword>
<dbReference type="FunFam" id="1.10.8.50:FF:000003">
    <property type="entry name" value="Formamidopyrimidine-DNA glycosylase"/>
    <property type="match status" value="1"/>
</dbReference>
<dbReference type="Pfam" id="PF06827">
    <property type="entry name" value="zf-FPG_IleRS"/>
    <property type="match status" value="1"/>
</dbReference>
<protein>
    <recommendedName>
        <fullName evidence="16">Formamidopyrimidine-DNA glycosylase</fullName>
        <shortName evidence="16">Fapy-DNA glycosylase</shortName>
        <ecNumber evidence="16">3.2.2.23</ecNumber>
    </recommendedName>
    <alternativeName>
        <fullName evidence="16">DNA-(apurinic or apyrimidinic site) lyase MutM</fullName>
        <shortName evidence="16">AP lyase MutM</shortName>
        <ecNumber evidence="16">4.2.99.18</ecNumber>
    </alternativeName>
</protein>
<dbReference type="PROSITE" id="PS51066">
    <property type="entry name" value="ZF_FPG_2"/>
    <property type="match status" value="1"/>
</dbReference>
<evidence type="ECO:0000313" key="17">
    <source>
        <dbReference type="EMBL" id="GBD69069.1"/>
    </source>
</evidence>
<dbReference type="EMBL" id="BDEC01000095">
    <property type="protein sequence ID" value="GBD69069.1"/>
    <property type="molecule type" value="Genomic_DNA"/>
</dbReference>
<dbReference type="GO" id="GO:0006284">
    <property type="term" value="P:base-excision repair"/>
    <property type="evidence" value="ECO:0007669"/>
    <property type="project" value="InterPro"/>
</dbReference>
<keyword evidence="7 16" id="KW-0378">Hydrolase</keyword>
<dbReference type="RefSeq" id="WP_014124880.1">
    <property type="nucleotide sequence ID" value="NZ_BAABQP010000002.1"/>
</dbReference>
<feature type="active site" description="Proton donor; for beta-elimination activity" evidence="16">
    <location>
        <position position="59"/>
    </location>
</feature>
<dbReference type="Pfam" id="PF01149">
    <property type="entry name" value="Fapy_DNA_glyco"/>
    <property type="match status" value="1"/>
</dbReference>
<dbReference type="PANTHER" id="PTHR22993:SF9">
    <property type="entry name" value="FORMAMIDOPYRIMIDINE-DNA GLYCOSYLASE"/>
    <property type="match status" value="1"/>
</dbReference>
<evidence type="ECO:0000256" key="15">
    <source>
        <dbReference type="ARBA" id="ARBA00060177"/>
    </source>
</evidence>
<dbReference type="GO" id="GO:0003690">
    <property type="term" value="F:double-stranded DNA binding"/>
    <property type="evidence" value="ECO:0007669"/>
    <property type="project" value="UniProtKB-ARBA"/>
</dbReference>
<dbReference type="EC" id="3.2.2.23" evidence="16"/>
<dbReference type="NCBIfam" id="TIGR00577">
    <property type="entry name" value="fpg"/>
    <property type="match status" value="1"/>
</dbReference>
<comment type="caution">
    <text evidence="16">Lacks conserved residue(s) required for the propagation of feature annotation.</text>
</comment>
<evidence type="ECO:0000256" key="1">
    <source>
        <dbReference type="ARBA" id="ARBA00001668"/>
    </source>
</evidence>
<dbReference type="InterPro" id="IPR035937">
    <property type="entry name" value="FPG_N"/>
</dbReference>
<keyword evidence="12 16" id="KW-0511">Multifunctional enzyme</keyword>
<feature type="binding site" evidence="16">
    <location>
        <position position="113"/>
    </location>
    <ligand>
        <name>DNA</name>
        <dbReference type="ChEBI" id="CHEBI:16991"/>
    </ligand>
</feature>
<dbReference type="InterPro" id="IPR020629">
    <property type="entry name" value="FPG_Glyclase"/>
</dbReference>
<dbReference type="Gene3D" id="3.20.190.10">
    <property type="entry name" value="MutM-like, N-terminal"/>
    <property type="match status" value="1"/>
</dbReference>
<dbReference type="SMART" id="SM01232">
    <property type="entry name" value="H2TH"/>
    <property type="match status" value="1"/>
</dbReference>
<dbReference type="EC" id="4.2.99.18" evidence="16"/>
<dbReference type="HAMAP" id="MF_00103">
    <property type="entry name" value="Fapy_DNA_glycosyl"/>
    <property type="match status" value="1"/>
</dbReference>
<keyword evidence="8 16" id="KW-0862">Zinc</keyword>
<evidence type="ECO:0000256" key="4">
    <source>
        <dbReference type="ARBA" id="ARBA00022723"/>
    </source>
</evidence>
<comment type="cofactor">
    <cofactor evidence="16">
        <name>Zn(2+)</name>
        <dbReference type="ChEBI" id="CHEBI:29105"/>
    </cofactor>
    <text evidence="16">Binds 1 zinc ion per subunit.</text>
</comment>
<organism evidence="17 18">
    <name type="scientific">Tetragenococcus halophilus subsp. halophilus</name>
    <dbReference type="NCBI Taxonomy" id="1513897"/>
    <lineage>
        <taxon>Bacteria</taxon>
        <taxon>Bacillati</taxon>
        <taxon>Bacillota</taxon>
        <taxon>Bacilli</taxon>
        <taxon>Lactobacillales</taxon>
        <taxon>Enterococcaceae</taxon>
        <taxon>Tetragenococcus</taxon>
    </lineage>
</organism>
<feature type="active site" description="Proton donor; for delta-elimination activity" evidence="16">
    <location>
        <position position="265"/>
    </location>
</feature>
<dbReference type="NCBIfam" id="NF002211">
    <property type="entry name" value="PRK01103.1"/>
    <property type="match status" value="1"/>
</dbReference>
<evidence type="ECO:0000256" key="13">
    <source>
        <dbReference type="ARBA" id="ARBA00023295"/>
    </source>
</evidence>
<dbReference type="SUPFAM" id="SSF81624">
    <property type="entry name" value="N-terminal domain of MutM-like DNA repair proteins"/>
    <property type="match status" value="1"/>
</dbReference>
<dbReference type="FunFam" id="3.20.190.10:FF:000001">
    <property type="entry name" value="Formamidopyrimidine-DNA glycosylase"/>
    <property type="match status" value="1"/>
</dbReference>
<dbReference type="InterPro" id="IPR012319">
    <property type="entry name" value="FPG_cat"/>
</dbReference>
<reference evidence="17 18" key="1">
    <citation type="submission" date="2016-05" db="EMBL/GenBank/DDBJ databases">
        <title>Whole genome sequencing of Tetragenococcus halophilus subsp. halophilus NISL 7118.</title>
        <authorList>
            <person name="Shiwa Y."/>
            <person name="Nishimura I."/>
            <person name="Yoshikawa H."/>
            <person name="Koyama Y."/>
            <person name="Oguma T."/>
        </authorList>
    </citation>
    <scope>NUCLEOTIDE SEQUENCE [LARGE SCALE GENOMIC DNA]</scope>
    <source>
        <strain evidence="17 18">NISL 7118</strain>
    </source>
</reference>
<evidence type="ECO:0000256" key="8">
    <source>
        <dbReference type="ARBA" id="ARBA00022833"/>
    </source>
</evidence>
<dbReference type="GO" id="GO:0140078">
    <property type="term" value="F:class I DNA-(apurinic or apyrimidinic site) endonuclease activity"/>
    <property type="evidence" value="ECO:0007669"/>
    <property type="project" value="UniProtKB-EC"/>
</dbReference>
<comment type="catalytic activity">
    <reaction evidence="14 16">
        <text>2'-deoxyribonucleotide-(2'-deoxyribose 5'-phosphate)-2'-deoxyribonucleotide-DNA = a 3'-end 2'-deoxyribonucleotide-(2,3-dehydro-2,3-deoxyribose 5'-phosphate)-DNA + a 5'-end 5'-phospho-2'-deoxyribonucleoside-DNA + H(+)</text>
        <dbReference type="Rhea" id="RHEA:66592"/>
        <dbReference type="Rhea" id="RHEA-COMP:13180"/>
        <dbReference type="Rhea" id="RHEA-COMP:16897"/>
        <dbReference type="Rhea" id="RHEA-COMP:17067"/>
        <dbReference type="ChEBI" id="CHEBI:15378"/>
        <dbReference type="ChEBI" id="CHEBI:136412"/>
        <dbReference type="ChEBI" id="CHEBI:157695"/>
        <dbReference type="ChEBI" id="CHEBI:167181"/>
        <dbReference type="EC" id="4.2.99.18"/>
    </reaction>
</comment>
<comment type="function">
    <text evidence="16">Involved in base excision repair of DNA damaged by oxidation or by mutagenic agents. Acts as DNA glycosylase that recognizes and removes damaged bases. Has a preference for oxidized purines, such as 7,8-dihydro-8-oxoguanine (8-oxoG). Has AP (apurinic/apyrimidinic) lyase activity and introduces nicks in the DNA strand. Cleaves the DNA backbone by beta-delta elimination to generate a single-strand break at the site of the removed base with both 3'- and 5'-phosphates.</text>
</comment>
<dbReference type="SUPFAM" id="SSF46946">
    <property type="entry name" value="S13-like H2TH domain"/>
    <property type="match status" value="1"/>
</dbReference>
<evidence type="ECO:0000256" key="12">
    <source>
        <dbReference type="ARBA" id="ARBA00023268"/>
    </source>
</evidence>
<dbReference type="GO" id="GO:0003684">
    <property type="term" value="F:damaged DNA binding"/>
    <property type="evidence" value="ECO:0007669"/>
    <property type="project" value="InterPro"/>
</dbReference>
<dbReference type="InterPro" id="IPR000214">
    <property type="entry name" value="Znf_DNA_glyclase/AP_lyase"/>
</dbReference>
<name>A0A2H6DQ41_TETHA</name>
<keyword evidence="9 16" id="KW-0238">DNA-binding</keyword>
<keyword evidence="6 16" id="KW-0863">Zinc-finger</keyword>
<dbReference type="PROSITE" id="PS51068">
    <property type="entry name" value="FPG_CAT"/>
    <property type="match status" value="1"/>
</dbReference>
<dbReference type="PANTHER" id="PTHR22993">
    <property type="entry name" value="FORMAMIDOPYRIMIDINE-DNA GLYCOSYLASE"/>
    <property type="match status" value="1"/>
</dbReference>
<sequence>MPELPEVETVRKGLVTLVQDKTVAEVIVRWPKIIESPAVDTFCQKLIGQVINDIARRGKFLIFEFTDFDLISHLRMEGKYEYTPKNTEAPVDKHTHVIFKFTDGSQLSYHDVRKFGRMALVEKGQYPFYKGIKQLGPEPVEEEFSLQAFEKKLQHSSSLIKPLLLNQKVVAGLGNIYADEVLWLAKIHPQQPARTLTKKEAESLHQAIIAILAKAVRAGGTTIRSYKNALGEAGFFQVSLNVYGKTGEPCPRCETPIKKIKVAQRGTHFCPHCQKLKRRKLS</sequence>
<comment type="caution">
    <text evidence="17">The sequence shown here is derived from an EMBL/GenBank/DDBJ whole genome shotgun (WGS) entry which is preliminary data.</text>
</comment>
<evidence type="ECO:0000256" key="10">
    <source>
        <dbReference type="ARBA" id="ARBA00023204"/>
    </source>
</evidence>
<comment type="similarity">
    <text evidence="2 16">Belongs to the FPG family.</text>
</comment>
<evidence type="ECO:0000256" key="11">
    <source>
        <dbReference type="ARBA" id="ARBA00023239"/>
    </source>
</evidence>
<evidence type="ECO:0000256" key="3">
    <source>
        <dbReference type="ARBA" id="ARBA00011245"/>
    </source>
</evidence>
<comment type="function">
    <text evidence="15">Involved in base excision repair of DNA damaged by oxidation or by mutagenic agents. Acts as a DNA glycosylase that recognizes and removes damaged bases. Has a preference for oxidized purines, such as 7,8-dihydro-8-oxoguanine (8-oxoG). Has AP (apurinic/apyrimidinic) lyase activity and introduces nicks in the DNA strand. Cleaves the DNA backbone by beta-delta elimination to generate a single-strand break at the site of the removed base with both 3'- and 5'-phosphates.</text>
</comment>
<keyword evidence="10 16" id="KW-0234">DNA repair</keyword>
<evidence type="ECO:0000256" key="6">
    <source>
        <dbReference type="ARBA" id="ARBA00022771"/>
    </source>
</evidence>
<dbReference type="GO" id="GO:0008270">
    <property type="term" value="F:zinc ion binding"/>
    <property type="evidence" value="ECO:0007669"/>
    <property type="project" value="UniProtKB-UniRule"/>
</dbReference>
<keyword evidence="4 16" id="KW-0479">Metal-binding</keyword>
<keyword evidence="5 16" id="KW-0227">DNA damage</keyword>
<accession>A0A2H6DQ41</accession>
<keyword evidence="18" id="KW-1185">Reference proteome</keyword>
<dbReference type="AlphaFoldDB" id="A0A2H6DQ41"/>
<dbReference type="SMART" id="SM00898">
    <property type="entry name" value="Fapy_DNA_glyco"/>
    <property type="match status" value="1"/>
</dbReference>